<gene>
    <name evidence="7" type="ORF">ACFPT7_16835</name>
</gene>
<dbReference type="PANTHER" id="PTHR30250">
    <property type="entry name" value="PST FAMILY PREDICTED COLANIC ACID TRANSPORTER"/>
    <property type="match status" value="1"/>
</dbReference>
<comment type="subcellular location">
    <subcellularLocation>
        <location evidence="1">Cell membrane</location>
        <topology evidence="1">Multi-pass membrane protein</topology>
    </subcellularLocation>
</comment>
<evidence type="ECO:0000256" key="1">
    <source>
        <dbReference type="ARBA" id="ARBA00004651"/>
    </source>
</evidence>
<name>A0ABW1EIP5_9BACT</name>
<dbReference type="PANTHER" id="PTHR30250:SF26">
    <property type="entry name" value="PSMA PROTEIN"/>
    <property type="match status" value="1"/>
</dbReference>
<keyword evidence="5 6" id="KW-0472">Membrane</keyword>
<feature type="transmembrane region" description="Helical" evidence="6">
    <location>
        <begin position="424"/>
        <end position="441"/>
    </location>
</feature>
<feature type="transmembrane region" description="Helical" evidence="6">
    <location>
        <begin position="453"/>
        <end position="472"/>
    </location>
</feature>
<dbReference type="EMBL" id="JBHSPH010000008">
    <property type="protein sequence ID" value="MFC5863973.1"/>
    <property type="molecule type" value="Genomic_DNA"/>
</dbReference>
<keyword evidence="8" id="KW-1185">Reference proteome</keyword>
<comment type="caution">
    <text evidence="7">The sequence shown here is derived from an EMBL/GenBank/DDBJ whole genome shotgun (WGS) entry which is preliminary data.</text>
</comment>
<dbReference type="InterPro" id="IPR050833">
    <property type="entry name" value="Poly_Biosynth_Transport"/>
</dbReference>
<evidence type="ECO:0000313" key="7">
    <source>
        <dbReference type="EMBL" id="MFC5863973.1"/>
    </source>
</evidence>
<evidence type="ECO:0000256" key="3">
    <source>
        <dbReference type="ARBA" id="ARBA00022692"/>
    </source>
</evidence>
<feature type="transmembrane region" description="Helical" evidence="6">
    <location>
        <begin position="383"/>
        <end position="403"/>
    </location>
</feature>
<feature type="transmembrane region" description="Helical" evidence="6">
    <location>
        <begin position="66"/>
        <end position="90"/>
    </location>
</feature>
<evidence type="ECO:0000256" key="5">
    <source>
        <dbReference type="ARBA" id="ARBA00023136"/>
    </source>
</evidence>
<accession>A0ABW1EIP5</accession>
<evidence type="ECO:0000313" key="8">
    <source>
        <dbReference type="Proteomes" id="UP001596091"/>
    </source>
</evidence>
<dbReference type="RefSeq" id="WP_263341149.1">
    <property type="nucleotide sequence ID" value="NZ_JAGSYH010000006.1"/>
</dbReference>
<organism evidence="7 8">
    <name type="scientific">Acidicapsa dinghuensis</name>
    <dbReference type="NCBI Taxonomy" id="2218256"/>
    <lineage>
        <taxon>Bacteria</taxon>
        <taxon>Pseudomonadati</taxon>
        <taxon>Acidobacteriota</taxon>
        <taxon>Terriglobia</taxon>
        <taxon>Terriglobales</taxon>
        <taxon>Acidobacteriaceae</taxon>
        <taxon>Acidicapsa</taxon>
    </lineage>
</organism>
<sequence>MLSMLVALVLPPLLVHRMPPSEYSAWVLILQCSSYINLLELGLQTAIGKFVAEYDAAGDRISSNRVLSSSFAILCMSATLGAITIAVVAWQVPLIFHQMPASLIGEVRVGILAVGLSTVFALPFGAFLAVFTGLQQYGFPTVLALLSRGLSSASLVVLILMHGSLVQLALTLGAFNVLTALAQFWGWKKYASDRVDFHLLQAERKMAMQLARYSGVLSVWMVATLFVSGLDILIVGHYDYKNTGYYGIATSATNFMLVVIGGMFGPIVPAISSLQAGWTAKQIGNLTIRATRYCGLLLGLVGTLLVFGAYPLLKLWVGSDYAMHSALFLQLLVVGNAIRQLGNPYSLVVVAVGKQHLATIAAVSEALVNVTVSIWLVQRIGAAGVAIGTFTGAFVSVGLHVALSMRLTQPSISMSRWKFLMQGIFRPLLCVVPAVLLIPMWKKFEMLPVGIPWMILGAAASLGIAWFVGLTGEERSTFRGKLSRLPGWPVTPMRGADS</sequence>
<evidence type="ECO:0000256" key="4">
    <source>
        <dbReference type="ARBA" id="ARBA00022989"/>
    </source>
</evidence>
<feature type="transmembrane region" description="Helical" evidence="6">
    <location>
        <begin position="110"/>
        <end position="131"/>
    </location>
</feature>
<evidence type="ECO:0000256" key="6">
    <source>
        <dbReference type="SAM" id="Phobius"/>
    </source>
</evidence>
<feature type="transmembrane region" description="Helical" evidence="6">
    <location>
        <begin position="290"/>
        <end position="309"/>
    </location>
</feature>
<feature type="transmembrane region" description="Helical" evidence="6">
    <location>
        <begin position="168"/>
        <end position="187"/>
    </location>
</feature>
<reference evidence="8" key="1">
    <citation type="journal article" date="2019" name="Int. J. Syst. Evol. Microbiol.">
        <title>The Global Catalogue of Microorganisms (GCM) 10K type strain sequencing project: providing services to taxonomists for standard genome sequencing and annotation.</title>
        <authorList>
            <consortium name="The Broad Institute Genomics Platform"/>
            <consortium name="The Broad Institute Genome Sequencing Center for Infectious Disease"/>
            <person name="Wu L."/>
            <person name="Ma J."/>
        </authorList>
    </citation>
    <scope>NUCLEOTIDE SEQUENCE [LARGE SCALE GENOMIC DNA]</scope>
    <source>
        <strain evidence="8">JCM 4087</strain>
    </source>
</reference>
<proteinExistence type="predicted"/>
<evidence type="ECO:0000256" key="2">
    <source>
        <dbReference type="ARBA" id="ARBA00022475"/>
    </source>
</evidence>
<protein>
    <submittedName>
        <fullName evidence="7">Oligosaccharide flippase family protein</fullName>
    </submittedName>
</protein>
<feature type="transmembrane region" description="Helical" evidence="6">
    <location>
        <begin position="213"/>
        <end position="235"/>
    </location>
</feature>
<feature type="transmembrane region" description="Helical" evidence="6">
    <location>
        <begin position="255"/>
        <end position="278"/>
    </location>
</feature>
<keyword evidence="3 6" id="KW-0812">Transmembrane</keyword>
<keyword evidence="2" id="KW-1003">Cell membrane</keyword>
<feature type="transmembrane region" description="Helical" evidence="6">
    <location>
        <begin position="143"/>
        <end position="162"/>
    </location>
</feature>
<keyword evidence="4 6" id="KW-1133">Transmembrane helix</keyword>
<dbReference type="Proteomes" id="UP001596091">
    <property type="component" value="Unassembled WGS sequence"/>
</dbReference>